<keyword evidence="2" id="KW-0472">Membrane</keyword>
<accession>A0A7W3LJ08</accession>
<organism evidence="3 4">
    <name type="scientific">Actinomadura namibiensis</name>
    <dbReference type="NCBI Taxonomy" id="182080"/>
    <lineage>
        <taxon>Bacteria</taxon>
        <taxon>Bacillati</taxon>
        <taxon>Actinomycetota</taxon>
        <taxon>Actinomycetes</taxon>
        <taxon>Streptosporangiales</taxon>
        <taxon>Thermomonosporaceae</taxon>
        <taxon>Actinomadura</taxon>
    </lineage>
</organism>
<keyword evidence="2" id="KW-0812">Transmembrane</keyword>
<dbReference type="EMBL" id="JACJIA010000001">
    <property type="protein sequence ID" value="MBA8949057.1"/>
    <property type="molecule type" value="Genomic_DNA"/>
</dbReference>
<feature type="region of interest" description="Disordered" evidence="1">
    <location>
        <begin position="58"/>
        <end position="80"/>
    </location>
</feature>
<sequence>MRDLDTAFGELRRAVTDELVAPDAAAILGRARRRTRTRIAASAATLAVVLGGTAFAVNGGDDRAGPPPVLTTPSARPQPPRLPVLADLIHGRQVRPIDNTGSPNRWVRSVANDSDFPSCKHTVELDGIFDDSRPEIRSALVLSYDGNREQGNEPTSTSRSETVIVFADTDQARAAMRTLRSAATDCGGDGLDEFTRLDFGNEAFRGAMRVREPGGPNTQRQQGVMVRQGAALAVFASMRNNGRELVSLERLEQEARTMAERLAGLGYGD</sequence>
<comment type="caution">
    <text evidence="3">The sequence shown here is derived from an EMBL/GenBank/DDBJ whole genome shotgun (WGS) entry which is preliminary data.</text>
</comment>
<evidence type="ECO:0000256" key="2">
    <source>
        <dbReference type="SAM" id="Phobius"/>
    </source>
</evidence>
<reference evidence="3 4" key="1">
    <citation type="submission" date="2020-08" db="EMBL/GenBank/DDBJ databases">
        <title>Genomic Encyclopedia of Type Strains, Phase IV (KMG-IV): sequencing the most valuable type-strain genomes for metagenomic binning, comparative biology and taxonomic classification.</title>
        <authorList>
            <person name="Goeker M."/>
        </authorList>
    </citation>
    <scope>NUCLEOTIDE SEQUENCE [LARGE SCALE GENOMIC DNA]</scope>
    <source>
        <strain evidence="3 4">DSM 44197</strain>
    </source>
</reference>
<evidence type="ECO:0000313" key="3">
    <source>
        <dbReference type="EMBL" id="MBA8949057.1"/>
    </source>
</evidence>
<protein>
    <recommendedName>
        <fullName evidence="5">PknH-like extracellular domain-containing protein</fullName>
    </recommendedName>
</protein>
<keyword evidence="4" id="KW-1185">Reference proteome</keyword>
<dbReference type="AlphaFoldDB" id="A0A7W3LJ08"/>
<dbReference type="Proteomes" id="UP000572680">
    <property type="component" value="Unassembled WGS sequence"/>
</dbReference>
<evidence type="ECO:0000256" key="1">
    <source>
        <dbReference type="SAM" id="MobiDB-lite"/>
    </source>
</evidence>
<feature type="transmembrane region" description="Helical" evidence="2">
    <location>
        <begin position="39"/>
        <end position="57"/>
    </location>
</feature>
<gene>
    <name evidence="3" type="ORF">HNR61_000655</name>
</gene>
<proteinExistence type="predicted"/>
<feature type="compositionally biased region" description="Pro residues" evidence="1">
    <location>
        <begin position="65"/>
        <end position="80"/>
    </location>
</feature>
<dbReference type="RefSeq" id="WP_182841573.1">
    <property type="nucleotide sequence ID" value="NZ_BAAALP010000008.1"/>
</dbReference>
<name>A0A7W3LJ08_ACTNM</name>
<keyword evidence="2" id="KW-1133">Transmembrane helix</keyword>
<evidence type="ECO:0000313" key="4">
    <source>
        <dbReference type="Proteomes" id="UP000572680"/>
    </source>
</evidence>
<evidence type="ECO:0008006" key="5">
    <source>
        <dbReference type="Google" id="ProtNLM"/>
    </source>
</evidence>